<dbReference type="PROSITE" id="PS51257">
    <property type="entry name" value="PROKAR_LIPOPROTEIN"/>
    <property type="match status" value="1"/>
</dbReference>
<organism evidence="2 3">
    <name type="scientific">Prevotella communis</name>
    <dbReference type="NCBI Taxonomy" id="2913614"/>
    <lineage>
        <taxon>Bacteria</taxon>
        <taxon>Pseudomonadati</taxon>
        <taxon>Bacteroidota</taxon>
        <taxon>Bacteroidia</taxon>
        <taxon>Bacteroidales</taxon>
        <taxon>Prevotellaceae</taxon>
        <taxon>Prevotella</taxon>
    </lineage>
</organism>
<evidence type="ECO:0000313" key="2">
    <source>
        <dbReference type="EMBL" id="SDN59619.1"/>
    </source>
</evidence>
<proteinExistence type="predicted"/>
<dbReference type="Proteomes" id="UP000199134">
    <property type="component" value="Unassembled WGS sequence"/>
</dbReference>
<feature type="chain" id="PRO_5011747555" description="Fimbrillin-like" evidence="1">
    <location>
        <begin position="23"/>
        <end position="563"/>
    </location>
</feature>
<sequence length="563" mass="62855">MMKSIKRYIPLALGFMLLTACNSQDEALSSADDSDIIHVGGVSTGDMVTTAAVSRGAVAAETVDWLKAGLQKGMTISYYQDADAKQQAQLRLDENGIYSLTDANKKYAKWLGNGAHVFEGVYVPAGLAKDEPHVYDSLSHYTAVPPSTKIAATVGRITIPLQHRLARVVAYVLIDKDMAATLKGFDTKNDDNNKNVENTMLRFCNVQTLDYVENEKPVWKTERKAIPHYLGQESVKLYKEKATGKLVFPIDDNYADAAADTKNYTSLDYGMCPYYDFIVRPTYTVNKDKSNVMFDEAVQTASGENNIDFELTLSNDLEYEKSFAFDLNANDETVVYLRVSPERIDYNSAGSRLWKESSYPDSYYGVNNQNGNNLSVAGSSWQRAYTNNTLNTGVTDGHFYDADNEDEEAQYVDDTKWFSMLLQAYKGGAHHGDYFILKRDITINTDDYTFPHNYIFTGHLDALDHKITITGSRAYLFDGLDGEYTTAQETDKASTWEANVHLEGSTWVPTLGWRAEIVNTNISGATLFKDGAPINGYVNNCSDKNGVVTNYIPTIPTYSRDEY</sequence>
<feature type="signal peptide" evidence="1">
    <location>
        <begin position="1"/>
        <end position="22"/>
    </location>
</feature>
<evidence type="ECO:0008006" key="4">
    <source>
        <dbReference type="Google" id="ProtNLM"/>
    </source>
</evidence>
<dbReference type="EMBL" id="FNIW01000001">
    <property type="protein sequence ID" value="SDN59619.1"/>
    <property type="molecule type" value="Genomic_DNA"/>
</dbReference>
<evidence type="ECO:0000313" key="3">
    <source>
        <dbReference type="Proteomes" id="UP000199134"/>
    </source>
</evidence>
<dbReference type="AlphaFoldDB" id="A0A1H0CP18"/>
<protein>
    <recommendedName>
        <fullName evidence="4">Fimbrillin-like</fullName>
    </recommendedName>
</protein>
<name>A0A1H0CP18_9BACT</name>
<accession>A0A1H0CP18</accession>
<reference evidence="3" key="1">
    <citation type="submission" date="2016-10" db="EMBL/GenBank/DDBJ databases">
        <authorList>
            <person name="de Groot N.N."/>
        </authorList>
    </citation>
    <scope>NUCLEOTIDE SEQUENCE [LARGE SCALE GENOMIC DNA]</scope>
    <source>
        <strain evidence="3">BP1-145</strain>
    </source>
</reference>
<gene>
    <name evidence="2" type="ORF">SAMN04487900_10120</name>
</gene>
<keyword evidence="1" id="KW-0732">Signal</keyword>
<evidence type="ECO:0000256" key="1">
    <source>
        <dbReference type="SAM" id="SignalP"/>
    </source>
</evidence>
<comment type="caution">
    <text evidence="2">The sequence shown here is derived from an EMBL/GenBank/DDBJ whole genome shotgun (WGS) entry which is preliminary data.</text>
</comment>
<dbReference type="RefSeq" id="WP_143005640.1">
    <property type="nucleotide sequence ID" value="NZ_FNIW01000001.1"/>
</dbReference>
<dbReference type="OrthoDB" id="1061949at2"/>